<gene>
    <name evidence="2" type="ordered locus">AXX17_At3g45670</name>
</gene>
<reference evidence="3" key="1">
    <citation type="journal article" date="2016" name="Proc. Natl. Acad. Sci. U.S.A.">
        <title>Chromosome-level assembly of Arabidopsis thaliana Ler reveals the extent of translocation and inversion polymorphisms.</title>
        <authorList>
            <person name="Zapata L."/>
            <person name="Ding J."/>
            <person name="Willing E.M."/>
            <person name="Hartwig B."/>
            <person name="Bezdan D."/>
            <person name="Jiao W.B."/>
            <person name="Patel V."/>
            <person name="Velikkakam James G."/>
            <person name="Koornneef M."/>
            <person name="Ossowski S."/>
            <person name="Schneeberger K."/>
        </authorList>
    </citation>
    <scope>NUCLEOTIDE SEQUENCE [LARGE SCALE GENOMIC DNA]</scope>
    <source>
        <strain evidence="3">cv. Landsberg erecta</strain>
    </source>
</reference>
<protein>
    <submittedName>
        <fullName evidence="2">Uncharacterized protein</fullName>
    </submittedName>
</protein>
<name>A0A178V8Q4_ARATH</name>
<organism evidence="2 3">
    <name type="scientific">Arabidopsis thaliana</name>
    <name type="common">Mouse-ear cress</name>
    <dbReference type="NCBI Taxonomy" id="3702"/>
    <lineage>
        <taxon>Eukaryota</taxon>
        <taxon>Viridiplantae</taxon>
        <taxon>Streptophyta</taxon>
        <taxon>Embryophyta</taxon>
        <taxon>Tracheophyta</taxon>
        <taxon>Spermatophyta</taxon>
        <taxon>Magnoliopsida</taxon>
        <taxon>eudicotyledons</taxon>
        <taxon>Gunneridae</taxon>
        <taxon>Pentapetalae</taxon>
        <taxon>rosids</taxon>
        <taxon>malvids</taxon>
        <taxon>Brassicales</taxon>
        <taxon>Brassicaceae</taxon>
        <taxon>Camelineae</taxon>
        <taxon>Arabidopsis</taxon>
    </lineage>
</organism>
<dbReference type="EMBL" id="LUHQ01000003">
    <property type="protein sequence ID" value="OAP02071.1"/>
    <property type="molecule type" value="Genomic_DNA"/>
</dbReference>
<comment type="caution">
    <text evidence="2">The sequence shown here is derived from an EMBL/GenBank/DDBJ whole genome shotgun (WGS) entry which is preliminary data.</text>
</comment>
<dbReference type="Proteomes" id="UP000078284">
    <property type="component" value="Chromosome 3"/>
</dbReference>
<dbReference type="AlphaFoldDB" id="A0A178V8Q4"/>
<evidence type="ECO:0000313" key="2">
    <source>
        <dbReference type="EMBL" id="OAP02071.1"/>
    </source>
</evidence>
<proteinExistence type="predicted"/>
<sequence>MQDVRELANNIYNKITKPVKQCKMSQSQDVFFKNRGKSRVNEREADEHEP</sequence>
<accession>A0A178V8Q4</accession>
<evidence type="ECO:0000313" key="3">
    <source>
        <dbReference type="Proteomes" id="UP000078284"/>
    </source>
</evidence>
<feature type="region of interest" description="Disordered" evidence="1">
    <location>
        <begin position="24"/>
        <end position="50"/>
    </location>
</feature>
<feature type="compositionally biased region" description="Basic and acidic residues" evidence="1">
    <location>
        <begin position="39"/>
        <end position="50"/>
    </location>
</feature>
<evidence type="ECO:0000256" key="1">
    <source>
        <dbReference type="SAM" id="MobiDB-lite"/>
    </source>
</evidence>